<feature type="region of interest" description="Disordered" evidence="4">
    <location>
        <begin position="191"/>
        <end position="212"/>
    </location>
</feature>
<evidence type="ECO:0000256" key="4">
    <source>
        <dbReference type="SAM" id="MobiDB-lite"/>
    </source>
</evidence>
<reference evidence="6 7" key="1">
    <citation type="submission" date="2020-04" db="EMBL/GenBank/DDBJ databases">
        <title>Genome-Wide Identification of 5-Methylcytosine Sites in Bacterial Genomes By High-Throughput Sequencing of MspJI Restriction Fragments.</title>
        <authorList>
            <person name="Wu V."/>
        </authorList>
    </citation>
    <scope>NUCLEOTIDE SEQUENCE [LARGE SCALE GENOMIC DNA]</scope>
    <source>
        <strain evidence="6 7">S2</strain>
    </source>
</reference>
<dbReference type="InterPro" id="IPR001623">
    <property type="entry name" value="DnaJ_domain"/>
</dbReference>
<dbReference type="PROSITE" id="PS50076">
    <property type="entry name" value="DNAJ_2"/>
    <property type="match status" value="1"/>
</dbReference>
<dbReference type="InterPro" id="IPR036869">
    <property type="entry name" value="J_dom_sf"/>
</dbReference>
<dbReference type="GO" id="GO:0006260">
    <property type="term" value="P:DNA replication"/>
    <property type="evidence" value="ECO:0007669"/>
    <property type="project" value="UniProtKB-KW"/>
</dbReference>
<feature type="compositionally biased region" description="Basic and acidic residues" evidence="4">
    <location>
        <begin position="191"/>
        <end position="200"/>
    </location>
</feature>
<evidence type="ECO:0000313" key="7">
    <source>
        <dbReference type="Proteomes" id="UP000501868"/>
    </source>
</evidence>
<protein>
    <recommendedName>
        <fullName evidence="5">J domain-containing protein</fullName>
    </recommendedName>
</protein>
<sequence length="265" mass="30618">MNTDQAFDLLMEAGVTEDTSIQTVRRWLRERKINYEGIGQRDTGYILDNTDQALNLLKDAGVTESTAFQIVRRLLREGKIQTVGTGNRKTNNQQNEIDSKQFIISPSDQEKVVHQLKKRIKAQDEHIKGIEHLHKTSVTNLIKQRDILHKEIANLKNEKSELQKETKKLLKENIDLTNELLKLKEELFKGNKRGTDKTHDVPPSSPNTNDYRQKLGLSKMASDKEVLTRYKQLLKITHPDHGGNATAFHFIKTDYDYFRKSIKLK</sequence>
<reference evidence="6 7" key="2">
    <citation type="submission" date="2020-04" db="EMBL/GenBank/DDBJ databases">
        <authorList>
            <person name="Fomenkov A."/>
            <person name="Anton B.P."/>
            <person name="Roberts R.J."/>
        </authorList>
    </citation>
    <scope>NUCLEOTIDE SEQUENCE [LARGE SCALE GENOMIC DNA]</scope>
    <source>
        <strain evidence="6 7">S2</strain>
    </source>
</reference>
<dbReference type="Proteomes" id="UP000501868">
    <property type="component" value="Chromosome"/>
</dbReference>
<feature type="domain" description="J" evidence="5">
    <location>
        <begin position="210"/>
        <end position="265"/>
    </location>
</feature>
<dbReference type="EMBL" id="CP051128">
    <property type="protein sequence ID" value="QIZ07820.1"/>
    <property type="molecule type" value="Genomic_DNA"/>
</dbReference>
<dbReference type="AlphaFoldDB" id="A0A6H1P2K4"/>
<evidence type="ECO:0000256" key="3">
    <source>
        <dbReference type="SAM" id="Coils"/>
    </source>
</evidence>
<keyword evidence="3" id="KW-0175">Coiled coil</keyword>
<evidence type="ECO:0000256" key="2">
    <source>
        <dbReference type="ARBA" id="ARBA00023016"/>
    </source>
</evidence>
<name>A0A6H1P2K4_PRIMG</name>
<evidence type="ECO:0000259" key="5">
    <source>
        <dbReference type="PROSITE" id="PS50076"/>
    </source>
</evidence>
<dbReference type="SUPFAM" id="SSF46565">
    <property type="entry name" value="Chaperone J-domain"/>
    <property type="match status" value="1"/>
</dbReference>
<evidence type="ECO:0000256" key="1">
    <source>
        <dbReference type="ARBA" id="ARBA00022705"/>
    </source>
</evidence>
<dbReference type="Gene3D" id="1.10.287.110">
    <property type="entry name" value="DnaJ domain"/>
    <property type="match status" value="1"/>
</dbReference>
<gene>
    <name evidence="6" type="ORF">HFZ78_14715</name>
</gene>
<organism evidence="6 7">
    <name type="scientific">Priestia megaterium</name>
    <name type="common">Bacillus megaterium</name>
    <dbReference type="NCBI Taxonomy" id="1404"/>
    <lineage>
        <taxon>Bacteria</taxon>
        <taxon>Bacillati</taxon>
        <taxon>Bacillota</taxon>
        <taxon>Bacilli</taxon>
        <taxon>Bacillales</taxon>
        <taxon>Bacillaceae</taxon>
        <taxon>Priestia</taxon>
    </lineage>
</organism>
<feature type="coiled-coil region" evidence="3">
    <location>
        <begin position="138"/>
        <end position="186"/>
    </location>
</feature>
<keyword evidence="1" id="KW-0235">DNA replication</keyword>
<keyword evidence="2" id="KW-0346">Stress response</keyword>
<evidence type="ECO:0000313" key="6">
    <source>
        <dbReference type="EMBL" id="QIZ07820.1"/>
    </source>
</evidence>
<accession>A0A6H1P2K4</accession>
<proteinExistence type="predicted"/>